<reference evidence="3 4" key="1">
    <citation type="journal article" date="2018" name="Nat. Ecol. Evol.">
        <title>Pezizomycetes genomes reveal the molecular basis of ectomycorrhizal truffle lifestyle.</title>
        <authorList>
            <person name="Murat C."/>
            <person name="Payen T."/>
            <person name="Noel B."/>
            <person name="Kuo A."/>
            <person name="Morin E."/>
            <person name="Chen J."/>
            <person name="Kohler A."/>
            <person name="Krizsan K."/>
            <person name="Balestrini R."/>
            <person name="Da Silva C."/>
            <person name="Montanini B."/>
            <person name="Hainaut M."/>
            <person name="Levati E."/>
            <person name="Barry K.W."/>
            <person name="Belfiori B."/>
            <person name="Cichocki N."/>
            <person name="Clum A."/>
            <person name="Dockter R.B."/>
            <person name="Fauchery L."/>
            <person name="Guy J."/>
            <person name="Iotti M."/>
            <person name="Le Tacon F."/>
            <person name="Lindquist E.A."/>
            <person name="Lipzen A."/>
            <person name="Malagnac F."/>
            <person name="Mello A."/>
            <person name="Molinier V."/>
            <person name="Miyauchi S."/>
            <person name="Poulain J."/>
            <person name="Riccioni C."/>
            <person name="Rubini A."/>
            <person name="Sitrit Y."/>
            <person name="Splivallo R."/>
            <person name="Traeger S."/>
            <person name="Wang M."/>
            <person name="Zifcakova L."/>
            <person name="Wipf D."/>
            <person name="Zambonelli A."/>
            <person name="Paolocci F."/>
            <person name="Nowrousian M."/>
            <person name="Ottonello S."/>
            <person name="Baldrian P."/>
            <person name="Spatafora J.W."/>
            <person name="Henrissat B."/>
            <person name="Nagy L.G."/>
            <person name="Aury J.M."/>
            <person name="Wincker P."/>
            <person name="Grigoriev I.V."/>
            <person name="Bonfante P."/>
            <person name="Martin F.M."/>
        </authorList>
    </citation>
    <scope>NUCLEOTIDE SEQUENCE [LARGE SCALE GENOMIC DNA]</scope>
    <source>
        <strain evidence="3 4">120613-1</strain>
    </source>
</reference>
<proteinExistence type="predicted"/>
<protein>
    <submittedName>
        <fullName evidence="3">Uncharacterized protein</fullName>
    </submittedName>
</protein>
<keyword evidence="4" id="KW-1185">Reference proteome</keyword>
<name>A0A3N4IQJ7_9PEZI</name>
<sequence length="53" mass="6164">MSNWCSSSNSKFMIQNTSPSAQPYLLRMSTRKCLEDLEMENESTRSDSRNNKE</sequence>
<feature type="region of interest" description="Disordered" evidence="1">
    <location>
        <begin position="1"/>
        <end position="23"/>
    </location>
</feature>
<evidence type="ECO:0000256" key="1">
    <source>
        <dbReference type="SAM" id="MobiDB-lite"/>
    </source>
</evidence>
<dbReference type="Proteomes" id="UP000276215">
    <property type="component" value="Unassembled WGS sequence"/>
</dbReference>
<accession>A0A3N4IQJ7</accession>
<dbReference type="AlphaFoldDB" id="A0A3N4IQJ7"/>
<dbReference type="EMBL" id="ML120994">
    <property type="protein sequence ID" value="RPA88453.1"/>
    <property type="molecule type" value="Genomic_DNA"/>
</dbReference>
<organism evidence="3 4">
    <name type="scientific">Choiromyces venosus 120613-1</name>
    <dbReference type="NCBI Taxonomy" id="1336337"/>
    <lineage>
        <taxon>Eukaryota</taxon>
        <taxon>Fungi</taxon>
        <taxon>Dikarya</taxon>
        <taxon>Ascomycota</taxon>
        <taxon>Pezizomycotina</taxon>
        <taxon>Pezizomycetes</taxon>
        <taxon>Pezizales</taxon>
        <taxon>Tuberaceae</taxon>
        <taxon>Choiromyces</taxon>
    </lineage>
</organism>
<evidence type="ECO:0000313" key="2">
    <source>
        <dbReference type="EMBL" id="RPA88429.1"/>
    </source>
</evidence>
<evidence type="ECO:0000313" key="4">
    <source>
        <dbReference type="Proteomes" id="UP000276215"/>
    </source>
</evidence>
<dbReference type="EMBL" id="ML121025">
    <property type="protein sequence ID" value="RPA88429.1"/>
    <property type="molecule type" value="Genomic_DNA"/>
</dbReference>
<feature type="compositionally biased region" description="Polar residues" evidence="1">
    <location>
        <begin position="1"/>
        <end position="21"/>
    </location>
</feature>
<gene>
    <name evidence="3" type="ORF">L873DRAFT_1824500</name>
    <name evidence="2" type="ORF">L873DRAFT_1824525</name>
</gene>
<evidence type="ECO:0000313" key="3">
    <source>
        <dbReference type="EMBL" id="RPA88453.1"/>
    </source>
</evidence>